<feature type="domain" description="Peptidase S8/S53" evidence="1">
    <location>
        <begin position="396"/>
        <end position="750"/>
    </location>
</feature>
<protein>
    <submittedName>
        <fullName evidence="2">Subtilase family protein</fullName>
    </submittedName>
</protein>
<dbReference type="CDD" id="cd04847">
    <property type="entry name" value="Peptidases_S8_Subtilisin_like_2"/>
    <property type="match status" value="1"/>
</dbReference>
<dbReference type="GO" id="GO:0006508">
    <property type="term" value="P:proteolysis"/>
    <property type="evidence" value="ECO:0007669"/>
    <property type="project" value="InterPro"/>
</dbReference>
<evidence type="ECO:0000259" key="1">
    <source>
        <dbReference type="Pfam" id="PF00082"/>
    </source>
</evidence>
<gene>
    <name evidence="2" type="ORF">BECKFW1821C_GA0114237_102324</name>
</gene>
<dbReference type="InterPro" id="IPR034074">
    <property type="entry name" value="Y4bN_pept_dom"/>
</dbReference>
<evidence type="ECO:0000313" key="2">
    <source>
        <dbReference type="EMBL" id="VFJ70489.1"/>
    </source>
</evidence>
<organism evidence="2">
    <name type="scientific">Candidatus Kentrum sp. FW</name>
    <dbReference type="NCBI Taxonomy" id="2126338"/>
    <lineage>
        <taxon>Bacteria</taxon>
        <taxon>Pseudomonadati</taxon>
        <taxon>Pseudomonadota</taxon>
        <taxon>Gammaproteobacteria</taxon>
        <taxon>Candidatus Kentrum</taxon>
    </lineage>
</organism>
<name>A0A450TQV7_9GAMM</name>
<dbReference type="EMBL" id="CAADFE010000023">
    <property type="protein sequence ID" value="VFJ70489.1"/>
    <property type="molecule type" value="Genomic_DNA"/>
</dbReference>
<sequence length="949" mass="107684">MVDRLPLLVFPQARVIPRPKGKSSPPNKPHFPGHERQIQRLTPQLDDLRQEFDRYKASVSGTVGGLEPEMVLVIEIAGNVDDFQRAIDATEGLEWLGEWDIGDIGDIGDIEPDDDFYEPIAKIGVDFFKGKIDGITNRKQSKEIQGILKEHGFLDDEGKIIQGKLPKLSLPDHLAHLLEDILQAIDDAFDTSNSKKLAGRLFLSFANDRGMRELLSLWGQWKEGGKLPRGKTKWRDVFNQTLKIRRWGMEEALYETGMIEYWRDLIDPILPDQKIHFQIELFYRQNPERRKKNEEAVSGLLAKTGGQTLGPFIDMPDIAFHAVKAELPADKIRHLLEALDSSPADPDIQLFKFPGIMYFRPTGQSLVDSGDDALEVAEEFPDIGNVPELPPVAAILDGVPNLQHAALKDRILFDDPDNLAAEYQPGERKHGTAMASLVIHGELDGEPDPLISQVYHLPVMQPNPEAGNREEHFPDDVFFEDRIERAVRRMLEGEGKAAAQAPTVKVINLSIGDPDRPFIHTPSPWARLLDWLSWKYRVLFCVSVGNFSETIDVNMPHSRFSKLADTQKVEIALKSIAKQLSQRRLLSPAESLNALTIGALHTDRSEDYELGNRLDLLPDETLFSPVSRFGHGFRRSIKPEILFPGGRQLYTTPFRKGDKQYFVDGTRRNPGQRVAWDSREAGEGSRVAYIRGTSNATALATRSAVRIHEVLTELREEHSEEIPDHLMAVLIKTLLVHGARHDAQAERALTESLKNQKNSRRFKEVMARYMGYGAVDIERVLGCTEQRGTVIGCGEIQEEKTHEYRLPLPMELSGRKNWRRMLITLVWFSPINPRHRNLREARLELKPAEKWDKLPLRLQRMDSDNNQVLRGTVQHEILESKKETTEYGEDGHILLHVTCKADATERLDAEIPYGLAVTLEVEERTDIRPNIPIYERIRAGIKPEEAVER</sequence>
<dbReference type="Gene3D" id="3.40.50.200">
    <property type="entry name" value="Peptidase S8/S53 domain"/>
    <property type="match status" value="1"/>
</dbReference>
<dbReference type="Pfam" id="PF00082">
    <property type="entry name" value="Peptidase_S8"/>
    <property type="match status" value="1"/>
</dbReference>
<proteinExistence type="predicted"/>
<dbReference type="AlphaFoldDB" id="A0A450TQV7"/>
<dbReference type="InterPro" id="IPR000209">
    <property type="entry name" value="Peptidase_S8/S53_dom"/>
</dbReference>
<reference evidence="2" key="1">
    <citation type="submission" date="2019-02" db="EMBL/GenBank/DDBJ databases">
        <authorList>
            <person name="Gruber-Vodicka R. H."/>
            <person name="Seah K. B. B."/>
        </authorList>
    </citation>
    <scope>NUCLEOTIDE SEQUENCE</scope>
    <source>
        <strain evidence="2">BECK_BZ131</strain>
    </source>
</reference>
<dbReference type="GO" id="GO:0004252">
    <property type="term" value="F:serine-type endopeptidase activity"/>
    <property type="evidence" value="ECO:0007669"/>
    <property type="project" value="InterPro"/>
</dbReference>
<dbReference type="SUPFAM" id="SSF52743">
    <property type="entry name" value="Subtilisin-like"/>
    <property type="match status" value="1"/>
</dbReference>
<dbReference type="InterPro" id="IPR036852">
    <property type="entry name" value="Peptidase_S8/S53_dom_sf"/>
</dbReference>
<accession>A0A450TQV7</accession>